<dbReference type="EMBL" id="PZFR01000022">
    <property type="protein sequence ID" value="PTI69299.1"/>
    <property type="molecule type" value="Genomic_DNA"/>
</dbReference>
<proteinExistence type="predicted"/>
<organism evidence="1 2">
    <name type="scientific">Staphylococcus succinus</name>
    <dbReference type="NCBI Taxonomy" id="61015"/>
    <lineage>
        <taxon>Bacteria</taxon>
        <taxon>Bacillati</taxon>
        <taxon>Bacillota</taxon>
        <taxon>Bacilli</taxon>
        <taxon>Bacillales</taxon>
        <taxon>Staphylococcaceae</taxon>
        <taxon>Staphylococcus</taxon>
    </lineage>
</organism>
<keyword evidence="2" id="KW-1185">Reference proteome</keyword>
<dbReference type="Proteomes" id="UP000240859">
    <property type="component" value="Unassembled WGS sequence"/>
</dbReference>
<protein>
    <submittedName>
        <fullName evidence="1">Uncharacterized protein</fullName>
    </submittedName>
</protein>
<evidence type="ECO:0000313" key="1">
    <source>
        <dbReference type="EMBL" id="PTI69299.1"/>
    </source>
</evidence>
<reference evidence="1 2" key="1">
    <citation type="journal article" date="2016" name="Front. Microbiol.">
        <title>Comprehensive Phylogenetic Analysis of Bovine Non-aureus Staphylococci Species Based on Whole-Genome Sequencing.</title>
        <authorList>
            <person name="Naushad S."/>
            <person name="Barkema H.W."/>
            <person name="Luby C."/>
            <person name="Condas L.A."/>
            <person name="Nobrega D.B."/>
            <person name="Carson D.A."/>
            <person name="De Buck J."/>
        </authorList>
    </citation>
    <scope>NUCLEOTIDE SEQUENCE [LARGE SCALE GENOMIC DNA]</scope>
    <source>
        <strain evidence="1 2">SNUC 1084</strain>
    </source>
</reference>
<accession>A0ABX5IQ25</accession>
<evidence type="ECO:0000313" key="2">
    <source>
        <dbReference type="Proteomes" id="UP000240859"/>
    </source>
</evidence>
<sequence>MMDEYLKDINEFWREYFSQYNTIYDEETLEKIVQSNDTTAFLHPQDLAYLKEHFGDDFDQIPRFKKMIDFANGKITINKNRQVVMMEQKDINPAIARPYFGNPELADIVLLKKQPENDFKTYGVDLPESVAIEYRRRIFLDIQGRLTFDNEKLFLPYIDKHRWFMKYLYSNSSTLKRFNINPNRVMVLNFFPYQTGHTAGIPKDFLTINHNLPSQCQTFDLLLKILNDNKKRIYIVSEEELFISILRKYTNDDLCQCLKDNLFVLASKQNRHITLGNVLSYKEYKHRLCKKEELSKKEFYKWNKQKKEERENGNSDFYEKMCLIQKNEVYQ</sequence>
<name>A0ABX5IQ25_9STAP</name>
<gene>
    <name evidence="1" type="ORF">BU057_05575</name>
</gene>
<comment type="caution">
    <text evidence="1">The sequence shown here is derived from an EMBL/GenBank/DDBJ whole genome shotgun (WGS) entry which is preliminary data.</text>
</comment>